<name>A0A3M0MDK1_9RHOB</name>
<sequence length="96" mass="10051">MNFARMAAFSAGVSKSGSPKPGSITSLPASRKVPAVRPIAAGAEGRTEPSKLVVHLITSCPHVPGQRNRSTRQNTCIGTARNKAEPLLMDQAADKV</sequence>
<dbReference type="AlphaFoldDB" id="A0A3M0MDK1"/>
<feature type="region of interest" description="Disordered" evidence="1">
    <location>
        <begin position="1"/>
        <end position="29"/>
    </location>
</feature>
<reference evidence="2 3" key="1">
    <citation type="submission" date="2018-07" db="EMBL/GenBank/DDBJ databases">
        <authorList>
            <person name="Zhang Y."/>
            <person name="Wang L."/>
            <person name="Ma S."/>
        </authorList>
    </citation>
    <scope>NUCLEOTIDE SEQUENCE [LARGE SCALE GENOMIC DNA]</scope>
    <source>
        <strain evidence="2 3">4-2</strain>
    </source>
</reference>
<protein>
    <submittedName>
        <fullName evidence="2">Uncharacterized protein</fullName>
    </submittedName>
</protein>
<gene>
    <name evidence="2" type="ORF">C9E81_10925</name>
</gene>
<keyword evidence="3" id="KW-1185">Reference proteome</keyword>
<dbReference type="RefSeq" id="WP_122112335.1">
    <property type="nucleotide sequence ID" value="NZ_QOKZ01000003.1"/>
</dbReference>
<comment type="caution">
    <text evidence="2">The sequence shown here is derived from an EMBL/GenBank/DDBJ whole genome shotgun (WGS) entry which is preliminary data.</text>
</comment>
<dbReference type="EMBL" id="QOKZ01000003">
    <property type="protein sequence ID" value="RMC35711.1"/>
    <property type="molecule type" value="Genomic_DNA"/>
</dbReference>
<organism evidence="2 3">
    <name type="scientific">Paracoccus alkanivorans</name>
    <dbReference type="NCBI Taxonomy" id="2116655"/>
    <lineage>
        <taxon>Bacteria</taxon>
        <taxon>Pseudomonadati</taxon>
        <taxon>Pseudomonadota</taxon>
        <taxon>Alphaproteobacteria</taxon>
        <taxon>Rhodobacterales</taxon>
        <taxon>Paracoccaceae</taxon>
        <taxon>Paracoccus</taxon>
    </lineage>
</organism>
<dbReference type="Proteomes" id="UP000273516">
    <property type="component" value="Unassembled WGS sequence"/>
</dbReference>
<accession>A0A3M0MDK1</accession>
<evidence type="ECO:0000256" key="1">
    <source>
        <dbReference type="SAM" id="MobiDB-lite"/>
    </source>
</evidence>
<evidence type="ECO:0000313" key="3">
    <source>
        <dbReference type="Proteomes" id="UP000273516"/>
    </source>
</evidence>
<proteinExistence type="predicted"/>
<evidence type="ECO:0000313" key="2">
    <source>
        <dbReference type="EMBL" id="RMC35711.1"/>
    </source>
</evidence>
<feature type="compositionally biased region" description="Low complexity" evidence="1">
    <location>
        <begin position="14"/>
        <end position="23"/>
    </location>
</feature>